<dbReference type="InterPro" id="IPR036390">
    <property type="entry name" value="WH_DNA-bd_sf"/>
</dbReference>
<dbReference type="GO" id="GO:0003677">
    <property type="term" value="F:DNA binding"/>
    <property type="evidence" value="ECO:0007669"/>
    <property type="project" value="UniProtKB-KW"/>
</dbReference>
<dbReference type="Gene3D" id="1.10.10.10">
    <property type="entry name" value="Winged helix-like DNA-binding domain superfamily/Winged helix DNA-binding domain"/>
    <property type="match status" value="1"/>
</dbReference>
<gene>
    <name evidence="6" type="ordered locus">SL003B_3118</name>
</gene>
<keyword evidence="2" id="KW-0238">DNA-binding</keyword>
<evidence type="ECO:0000259" key="4">
    <source>
        <dbReference type="PROSITE" id="PS51077"/>
    </source>
</evidence>
<sequence length="254" mass="27303">MAPQINGSVVKAFEILHLFTRDRPVVAAADLVRELGLNNVTAHRFLRTLEHVGALVVEARGHYRLGFVFADLGSRVLEIESIARVVQPVLSALTEAIGEGSMATVLRADKVVCIARALPRRPLSVDVRVGSELEAYCTAHGKLWLAHLPEAELGRYLATVARPVFTATTMVDEAALRAEIASIRKAGYAFNRGEREEGLAAVAVPVLNRAGGMITGLSVFGPAARLDEAALISARDRLRRAAADLEQGFYGTGL</sequence>
<dbReference type="InterPro" id="IPR036388">
    <property type="entry name" value="WH-like_DNA-bd_sf"/>
</dbReference>
<dbReference type="Pfam" id="PF01614">
    <property type="entry name" value="IclR_C"/>
    <property type="match status" value="1"/>
</dbReference>
<evidence type="ECO:0000256" key="3">
    <source>
        <dbReference type="ARBA" id="ARBA00023163"/>
    </source>
</evidence>
<dbReference type="Proteomes" id="UP000008130">
    <property type="component" value="Chromosome"/>
</dbReference>
<dbReference type="SMART" id="SM00346">
    <property type="entry name" value="HTH_ICLR"/>
    <property type="match status" value="1"/>
</dbReference>
<feature type="domain" description="IclR-ED" evidence="5">
    <location>
        <begin position="68"/>
        <end position="251"/>
    </location>
</feature>
<dbReference type="Pfam" id="PF09339">
    <property type="entry name" value="HTH_IclR"/>
    <property type="match status" value="1"/>
</dbReference>
<dbReference type="OrthoDB" id="9807558at2"/>
<reference evidence="6 7" key="1">
    <citation type="journal article" date="2011" name="J. Bacteriol.">
        <title>Complete genome sequence of Polymorphum gilvum SL003B-26A1T, a crude oil-degrading bacterium from oil-polluted saline soil.</title>
        <authorList>
            <person name="Li S.G."/>
            <person name="Tang Y.Q."/>
            <person name="Nie Y."/>
            <person name="Cai M."/>
            <person name="Wu X.L."/>
        </authorList>
    </citation>
    <scope>NUCLEOTIDE SEQUENCE [LARGE SCALE GENOMIC DNA]</scope>
    <source>
        <strain evidence="7">LMG 25793 / CGMCC 1.9160 / SL003B-26A1</strain>
    </source>
</reference>
<dbReference type="PANTHER" id="PTHR30136">
    <property type="entry name" value="HELIX-TURN-HELIX TRANSCRIPTIONAL REGULATOR, ICLR FAMILY"/>
    <property type="match status" value="1"/>
</dbReference>
<evidence type="ECO:0000256" key="1">
    <source>
        <dbReference type="ARBA" id="ARBA00023015"/>
    </source>
</evidence>
<dbReference type="PROSITE" id="PS51078">
    <property type="entry name" value="ICLR_ED"/>
    <property type="match status" value="1"/>
</dbReference>
<dbReference type="AlphaFoldDB" id="F2IWW3"/>
<protein>
    <submittedName>
        <fullName evidence="6">IclR family transcriptional regulator, pca regulon regulatory protein</fullName>
    </submittedName>
</protein>
<dbReference type="RefSeq" id="WP_013653851.1">
    <property type="nucleotide sequence ID" value="NC_015259.1"/>
</dbReference>
<dbReference type="GO" id="GO:0045892">
    <property type="term" value="P:negative regulation of DNA-templated transcription"/>
    <property type="evidence" value="ECO:0007669"/>
    <property type="project" value="TreeGrafter"/>
</dbReference>
<dbReference type="PROSITE" id="PS51077">
    <property type="entry name" value="HTH_ICLR"/>
    <property type="match status" value="1"/>
</dbReference>
<feature type="domain" description="HTH iclR-type" evidence="4">
    <location>
        <begin position="6"/>
        <end position="67"/>
    </location>
</feature>
<dbReference type="InterPro" id="IPR050707">
    <property type="entry name" value="HTH_MetabolicPath_Reg"/>
</dbReference>
<dbReference type="SUPFAM" id="SSF46785">
    <property type="entry name" value="Winged helix' DNA-binding domain"/>
    <property type="match status" value="1"/>
</dbReference>
<dbReference type="HOGENOM" id="CLU_062618_6_2_5"/>
<dbReference type="GO" id="GO:0003700">
    <property type="term" value="F:DNA-binding transcription factor activity"/>
    <property type="evidence" value="ECO:0007669"/>
    <property type="project" value="TreeGrafter"/>
</dbReference>
<evidence type="ECO:0000259" key="5">
    <source>
        <dbReference type="PROSITE" id="PS51078"/>
    </source>
</evidence>
<accession>F2IWW3</accession>
<name>F2IWW3_POLGS</name>
<dbReference type="KEGG" id="pgv:SL003B_3118"/>
<evidence type="ECO:0000256" key="2">
    <source>
        <dbReference type="ARBA" id="ARBA00023125"/>
    </source>
</evidence>
<dbReference type="Gene3D" id="3.30.450.40">
    <property type="match status" value="1"/>
</dbReference>
<dbReference type="EMBL" id="CP002568">
    <property type="protein sequence ID" value="ADZ71540.1"/>
    <property type="molecule type" value="Genomic_DNA"/>
</dbReference>
<dbReference type="eggNOG" id="COG1414">
    <property type="taxonomic scope" value="Bacteria"/>
</dbReference>
<proteinExistence type="predicted"/>
<dbReference type="InterPro" id="IPR029016">
    <property type="entry name" value="GAF-like_dom_sf"/>
</dbReference>
<dbReference type="InterPro" id="IPR014757">
    <property type="entry name" value="Tscrpt_reg_IclR_C"/>
</dbReference>
<dbReference type="STRING" id="991905.SL003B_3118"/>
<evidence type="ECO:0000313" key="6">
    <source>
        <dbReference type="EMBL" id="ADZ71540.1"/>
    </source>
</evidence>
<dbReference type="SUPFAM" id="SSF55781">
    <property type="entry name" value="GAF domain-like"/>
    <property type="match status" value="1"/>
</dbReference>
<keyword evidence="7" id="KW-1185">Reference proteome</keyword>
<dbReference type="PANTHER" id="PTHR30136:SF35">
    <property type="entry name" value="HTH-TYPE TRANSCRIPTIONAL REGULATOR RV1719"/>
    <property type="match status" value="1"/>
</dbReference>
<evidence type="ECO:0000313" key="7">
    <source>
        <dbReference type="Proteomes" id="UP000008130"/>
    </source>
</evidence>
<dbReference type="InterPro" id="IPR005471">
    <property type="entry name" value="Tscrpt_reg_IclR_N"/>
</dbReference>
<keyword evidence="1" id="KW-0805">Transcription regulation</keyword>
<dbReference type="PATRIC" id="fig|991905.3.peg.3203"/>
<organism evidence="6 7">
    <name type="scientific">Polymorphum gilvum (strain LMG 25793 / CGMCC 1.9160 / SL003B-26A1)</name>
    <dbReference type="NCBI Taxonomy" id="991905"/>
    <lineage>
        <taxon>Bacteria</taxon>
        <taxon>Pseudomonadati</taxon>
        <taxon>Pseudomonadota</taxon>
        <taxon>Alphaproteobacteria</taxon>
        <taxon>Rhodobacterales</taxon>
        <taxon>Paracoccaceae</taxon>
        <taxon>Polymorphum</taxon>
    </lineage>
</organism>
<keyword evidence="3" id="KW-0804">Transcription</keyword>